<evidence type="ECO:0000256" key="2">
    <source>
        <dbReference type="ARBA" id="ARBA00023274"/>
    </source>
</evidence>
<dbReference type="PANTHER" id="PTHR12650:SF15">
    <property type="entry name" value="RIBOSOMAL PROTEIN S30, ISOFORM A"/>
    <property type="match status" value="1"/>
</dbReference>
<dbReference type="PANTHER" id="PTHR12650">
    <property type="entry name" value="40S RIBOSOMAL PROTEIN S30/UBIQUITIN-LIKE PROTEIN FUBI"/>
    <property type="match status" value="1"/>
</dbReference>
<reference evidence="5" key="1">
    <citation type="submission" date="2015-07" db="EMBL/GenBank/DDBJ databases">
        <title>Adaptation to a free-living lifestyle via gene acquisitions in the diplomonad Trepomonas sp. PC1.</title>
        <authorList>
            <person name="Xu F."/>
            <person name="Jerlstrom-Hultqvist J."/>
            <person name="Kolisko M."/>
            <person name="Simpson A.G.B."/>
            <person name="Roger A.J."/>
            <person name="Svard S.G."/>
            <person name="Andersson J.O."/>
        </authorList>
    </citation>
    <scope>NUCLEOTIDE SEQUENCE</scope>
    <source>
        <strain evidence="5">PC1</strain>
    </source>
</reference>
<protein>
    <recommendedName>
        <fullName evidence="3">40S ribosomal protein S30</fullName>
    </recommendedName>
</protein>
<evidence type="ECO:0000256" key="3">
    <source>
        <dbReference type="RuleBase" id="RU364011"/>
    </source>
</evidence>
<proteinExistence type="inferred from homology"/>
<dbReference type="InterPro" id="IPR006846">
    <property type="entry name" value="Ribosomal_eS30"/>
</dbReference>
<comment type="similarity">
    <text evidence="3">Belongs to the eukaryotic ribosomal protein eS30 family.</text>
</comment>
<dbReference type="AlphaFoldDB" id="A0A146K938"/>
<dbReference type="GO" id="GO:0022627">
    <property type="term" value="C:cytosolic small ribosomal subunit"/>
    <property type="evidence" value="ECO:0007669"/>
    <property type="project" value="TreeGrafter"/>
</dbReference>
<accession>A0A146K938</accession>
<sequence>MPRNHGNLNLAGKVRKQTPKVPQQQKKHKVCGRTALRVQFNKVFVSDQLTINGKHYGPNSFEVRQERGLIAE</sequence>
<feature type="region of interest" description="Disordered" evidence="4">
    <location>
        <begin position="1"/>
        <end position="30"/>
    </location>
</feature>
<evidence type="ECO:0000256" key="4">
    <source>
        <dbReference type="SAM" id="MobiDB-lite"/>
    </source>
</evidence>
<gene>
    <name evidence="5" type="ORF">TPC1_16152</name>
</gene>
<keyword evidence="1 3" id="KW-0689">Ribosomal protein</keyword>
<evidence type="ECO:0000256" key="1">
    <source>
        <dbReference type="ARBA" id="ARBA00022980"/>
    </source>
</evidence>
<keyword evidence="2 3" id="KW-0687">Ribonucleoprotein</keyword>
<dbReference type="GO" id="GO:0006412">
    <property type="term" value="P:translation"/>
    <property type="evidence" value="ECO:0007669"/>
    <property type="project" value="InterPro"/>
</dbReference>
<dbReference type="Pfam" id="PF04758">
    <property type="entry name" value="Ribosomal_S30"/>
    <property type="match status" value="1"/>
</dbReference>
<organism evidence="5">
    <name type="scientific">Trepomonas sp. PC1</name>
    <dbReference type="NCBI Taxonomy" id="1076344"/>
    <lineage>
        <taxon>Eukaryota</taxon>
        <taxon>Metamonada</taxon>
        <taxon>Diplomonadida</taxon>
        <taxon>Hexamitidae</taxon>
        <taxon>Hexamitinae</taxon>
        <taxon>Trepomonas</taxon>
    </lineage>
</organism>
<dbReference type="GO" id="GO:0003735">
    <property type="term" value="F:structural constituent of ribosome"/>
    <property type="evidence" value="ECO:0007669"/>
    <property type="project" value="UniProtKB-UniRule"/>
</dbReference>
<dbReference type="EMBL" id="GDID01004575">
    <property type="protein sequence ID" value="JAP92031.1"/>
    <property type="molecule type" value="Transcribed_RNA"/>
</dbReference>
<name>A0A146K938_9EUKA</name>
<evidence type="ECO:0000313" key="5">
    <source>
        <dbReference type="EMBL" id="JAP92031.1"/>
    </source>
</evidence>